<evidence type="ECO:0000256" key="1">
    <source>
        <dbReference type="ARBA" id="ARBA00023015"/>
    </source>
</evidence>
<dbReference type="AlphaFoldDB" id="A0A561T3H5"/>
<feature type="domain" description="HTH lacI-type" evidence="5">
    <location>
        <begin position="4"/>
        <end position="58"/>
    </location>
</feature>
<accession>A0A561T3H5</accession>
<dbReference type="Pfam" id="PF13377">
    <property type="entry name" value="Peripla_BP_3"/>
    <property type="match status" value="1"/>
</dbReference>
<organism evidence="6 7">
    <name type="scientific">Pseudonocardia hierapolitana</name>
    <dbReference type="NCBI Taxonomy" id="1128676"/>
    <lineage>
        <taxon>Bacteria</taxon>
        <taxon>Bacillati</taxon>
        <taxon>Actinomycetota</taxon>
        <taxon>Actinomycetes</taxon>
        <taxon>Pseudonocardiales</taxon>
        <taxon>Pseudonocardiaceae</taxon>
        <taxon>Pseudonocardia</taxon>
    </lineage>
</organism>
<dbReference type="Pfam" id="PF00356">
    <property type="entry name" value="LacI"/>
    <property type="match status" value="1"/>
</dbReference>
<protein>
    <submittedName>
        <fullName evidence="6">LacI family transcriptional regulator</fullName>
    </submittedName>
</protein>
<dbReference type="GO" id="GO:0000976">
    <property type="term" value="F:transcription cis-regulatory region binding"/>
    <property type="evidence" value="ECO:0007669"/>
    <property type="project" value="TreeGrafter"/>
</dbReference>
<evidence type="ECO:0000259" key="5">
    <source>
        <dbReference type="PROSITE" id="PS50932"/>
    </source>
</evidence>
<dbReference type="OrthoDB" id="2854648at2"/>
<evidence type="ECO:0000313" key="7">
    <source>
        <dbReference type="Proteomes" id="UP000321261"/>
    </source>
</evidence>
<dbReference type="SMART" id="SM00354">
    <property type="entry name" value="HTH_LACI"/>
    <property type="match status" value="1"/>
</dbReference>
<dbReference type="SUPFAM" id="SSF53822">
    <property type="entry name" value="Periplasmic binding protein-like I"/>
    <property type="match status" value="1"/>
</dbReference>
<keyword evidence="3" id="KW-0804">Transcription</keyword>
<dbReference type="InterPro" id="IPR000843">
    <property type="entry name" value="HTH_LacI"/>
</dbReference>
<evidence type="ECO:0000256" key="4">
    <source>
        <dbReference type="SAM" id="MobiDB-lite"/>
    </source>
</evidence>
<dbReference type="Gene3D" id="1.10.260.40">
    <property type="entry name" value="lambda repressor-like DNA-binding domains"/>
    <property type="match status" value="1"/>
</dbReference>
<dbReference type="Gene3D" id="3.40.50.2300">
    <property type="match status" value="2"/>
</dbReference>
<reference evidence="6 7" key="1">
    <citation type="submission" date="2019-06" db="EMBL/GenBank/DDBJ databases">
        <title>Sequencing the genomes of 1000 actinobacteria strains.</title>
        <authorList>
            <person name="Klenk H.-P."/>
        </authorList>
    </citation>
    <scope>NUCLEOTIDE SEQUENCE [LARGE SCALE GENOMIC DNA]</scope>
    <source>
        <strain evidence="6 7">DSM 45671</strain>
    </source>
</reference>
<dbReference type="InterPro" id="IPR010982">
    <property type="entry name" value="Lambda_DNA-bd_dom_sf"/>
</dbReference>
<gene>
    <name evidence="6" type="ORF">FHX44_117605</name>
</gene>
<name>A0A561T3H5_9PSEU</name>
<dbReference type="GO" id="GO:0003700">
    <property type="term" value="F:DNA-binding transcription factor activity"/>
    <property type="evidence" value="ECO:0007669"/>
    <property type="project" value="TreeGrafter"/>
</dbReference>
<dbReference type="PANTHER" id="PTHR30146">
    <property type="entry name" value="LACI-RELATED TRANSCRIPTIONAL REPRESSOR"/>
    <property type="match status" value="1"/>
</dbReference>
<comment type="caution">
    <text evidence="6">The sequence shown here is derived from an EMBL/GenBank/DDBJ whole genome shotgun (WGS) entry which is preliminary data.</text>
</comment>
<dbReference type="RefSeq" id="WP_147260112.1">
    <property type="nucleotide sequence ID" value="NZ_VIWU01000001.1"/>
</dbReference>
<evidence type="ECO:0000313" key="6">
    <source>
        <dbReference type="EMBL" id="TWF81660.1"/>
    </source>
</evidence>
<feature type="region of interest" description="Disordered" evidence="4">
    <location>
        <begin position="332"/>
        <end position="357"/>
    </location>
</feature>
<dbReference type="CDD" id="cd01392">
    <property type="entry name" value="HTH_LacI"/>
    <property type="match status" value="1"/>
</dbReference>
<evidence type="ECO:0000256" key="3">
    <source>
        <dbReference type="ARBA" id="ARBA00023163"/>
    </source>
</evidence>
<keyword evidence="1" id="KW-0805">Transcription regulation</keyword>
<dbReference type="PROSITE" id="PS50932">
    <property type="entry name" value="HTH_LACI_2"/>
    <property type="match status" value="1"/>
</dbReference>
<sequence length="357" mass="38088">MERVTLRDVATRAGVSVMTVSNVVRGYRHVSPRMRERVQAAIDELGYRPNLSGRSLATGRSSVLALAVPDLRRPYFAELAHVFARVSTARGYRLLLEETGGTPEGERSVLRDLQAGIVDGVVIQPQALTAAELEGLRRDTPLVFVGEDPRPPTADQVAIDNVAAAEEAVTHLVVLGRRRIGFLGHEIGALSRPSELRIEGYRRGLEHAGLPFDAALLVAREAGDAVGAEHALGAALDAGLAVDGLLCRDDLAAVGALRALQLRGFAVPGDVAVIGWDDIELTASTVPSLTSVAPDTRTLGERALELLLERMDDPELPGRQVTVGHRIVVRESAPAPSPLAGADRAEQLGDRRPDRVG</sequence>
<dbReference type="InterPro" id="IPR046335">
    <property type="entry name" value="LacI/GalR-like_sensor"/>
</dbReference>
<feature type="compositionally biased region" description="Basic and acidic residues" evidence="4">
    <location>
        <begin position="343"/>
        <end position="357"/>
    </location>
</feature>
<dbReference type="EMBL" id="VIWU01000001">
    <property type="protein sequence ID" value="TWF81660.1"/>
    <property type="molecule type" value="Genomic_DNA"/>
</dbReference>
<dbReference type="SUPFAM" id="SSF47413">
    <property type="entry name" value="lambda repressor-like DNA-binding domains"/>
    <property type="match status" value="1"/>
</dbReference>
<proteinExistence type="predicted"/>
<evidence type="ECO:0000256" key="2">
    <source>
        <dbReference type="ARBA" id="ARBA00023125"/>
    </source>
</evidence>
<dbReference type="PANTHER" id="PTHR30146:SF109">
    <property type="entry name" value="HTH-TYPE TRANSCRIPTIONAL REGULATOR GALS"/>
    <property type="match status" value="1"/>
</dbReference>
<dbReference type="CDD" id="cd06267">
    <property type="entry name" value="PBP1_LacI_sugar_binding-like"/>
    <property type="match status" value="1"/>
</dbReference>
<dbReference type="Proteomes" id="UP000321261">
    <property type="component" value="Unassembled WGS sequence"/>
</dbReference>
<dbReference type="InterPro" id="IPR028082">
    <property type="entry name" value="Peripla_BP_I"/>
</dbReference>
<keyword evidence="7" id="KW-1185">Reference proteome</keyword>
<keyword evidence="2" id="KW-0238">DNA-binding</keyword>
<dbReference type="PROSITE" id="PS00356">
    <property type="entry name" value="HTH_LACI_1"/>
    <property type="match status" value="1"/>
</dbReference>